<keyword evidence="4" id="KW-0378">Hydrolase</keyword>
<reference evidence="9 10" key="1">
    <citation type="submission" date="2019-06" db="EMBL/GenBank/DDBJ databases">
        <title>Sequencing the genomes of 1000 actinobacteria strains.</title>
        <authorList>
            <person name="Klenk H.-P."/>
        </authorList>
    </citation>
    <scope>NUCLEOTIDE SEQUENCE [LARGE SCALE GENOMIC DNA]</scope>
    <source>
        <strain evidence="9 10">DSM 45015</strain>
    </source>
</reference>
<dbReference type="CDD" id="cd03426">
    <property type="entry name" value="NUDIX_CoAse_Nudt7"/>
    <property type="match status" value="1"/>
</dbReference>
<dbReference type="Proteomes" id="UP000317422">
    <property type="component" value="Unassembled WGS sequence"/>
</dbReference>
<sequence length="229" mass="24177">MSGTAGAGSGTAPPGWALSLLDAARRAPVPSALSPPSQGGRHSAVLILFGPGASGPDILLIQRTNGLRRHSGQPAFPGGRLEPTDNGPEDAALREAAEETGLDPSGVRVLGRLPELYIRRTAFRVTPVLAWWHTPSEVRPADPAEVSGVARVPVGELAAPANQVRVREPDGGIRFAYRVRGMLVWGFTAAILRQLLELGGWDQPRLRDGTEGAEPVVVLPQRPPDNRGA</sequence>
<organism evidence="9 10">
    <name type="scientific">Haloactinospora alba</name>
    <dbReference type="NCBI Taxonomy" id="405555"/>
    <lineage>
        <taxon>Bacteria</taxon>
        <taxon>Bacillati</taxon>
        <taxon>Actinomycetota</taxon>
        <taxon>Actinomycetes</taxon>
        <taxon>Streptosporangiales</taxon>
        <taxon>Nocardiopsidaceae</taxon>
        <taxon>Haloactinospora</taxon>
    </lineage>
</organism>
<dbReference type="Pfam" id="PF00293">
    <property type="entry name" value="NUDIX"/>
    <property type="match status" value="1"/>
</dbReference>
<feature type="region of interest" description="Disordered" evidence="7">
    <location>
        <begin position="207"/>
        <end position="229"/>
    </location>
</feature>
<evidence type="ECO:0000256" key="1">
    <source>
        <dbReference type="ARBA" id="ARBA00001936"/>
    </source>
</evidence>
<proteinExistence type="predicted"/>
<dbReference type="AlphaFoldDB" id="A0A543NA36"/>
<dbReference type="GO" id="GO:0010945">
    <property type="term" value="F:coenzyme A diphosphatase activity"/>
    <property type="evidence" value="ECO:0007669"/>
    <property type="project" value="InterPro"/>
</dbReference>
<dbReference type="PANTHER" id="PTHR12992">
    <property type="entry name" value="NUDIX HYDROLASE"/>
    <property type="match status" value="1"/>
</dbReference>
<dbReference type="InterPro" id="IPR000086">
    <property type="entry name" value="NUDIX_hydrolase_dom"/>
</dbReference>
<accession>A0A543NA36</accession>
<keyword evidence="3" id="KW-0479">Metal-binding</keyword>
<name>A0A543NA36_9ACTN</name>
<evidence type="ECO:0000256" key="2">
    <source>
        <dbReference type="ARBA" id="ARBA00001946"/>
    </source>
</evidence>
<evidence type="ECO:0000313" key="10">
    <source>
        <dbReference type="Proteomes" id="UP000317422"/>
    </source>
</evidence>
<dbReference type="InterPro" id="IPR015797">
    <property type="entry name" value="NUDIX_hydrolase-like_dom_sf"/>
</dbReference>
<evidence type="ECO:0000256" key="3">
    <source>
        <dbReference type="ARBA" id="ARBA00022723"/>
    </source>
</evidence>
<dbReference type="Gene3D" id="3.90.79.10">
    <property type="entry name" value="Nucleoside Triphosphate Pyrophosphohydrolase"/>
    <property type="match status" value="1"/>
</dbReference>
<evidence type="ECO:0000256" key="4">
    <source>
        <dbReference type="ARBA" id="ARBA00022801"/>
    </source>
</evidence>
<feature type="region of interest" description="Disordered" evidence="7">
    <location>
        <begin position="69"/>
        <end position="88"/>
    </location>
</feature>
<dbReference type="InterPro" id="IPR045121">
    <property type="entry name" value="CoAse"/>
</dbReference>
<gene>
    <name evidence="9" type="ORF">FHX37_4057</name>
</gene>
<evidence type="ECO:0000313" key="9">
    <source>
        <dbReference type="EMBL" id="TQN28697.1"/>
    </source>
</evidence>
<dbReference type="EMBL" id="VFQC01000002">
    <property type="protein sequence ID" value="TQN28697.1"/>
    <property type="molecule type" value="Genomic_DNA"/>
</dbReference>
<comment type="caution">
    <text evidence="9">The sequence shown here is derived from an EMBL/GenBank/DDBJ whole genome shotgun (WGS) entry which is preliminary data.</text>
</comment>
<dbReference type="PANTHER" id="PTHR12992:SF11">
    <property type="entry name" value="MITOCHONDRIAL COENZYME A DIPHOSPHATASE NUDT8"/>
    <property type="match status" value="1"/>
</dbReference>
<keyword evidence="5" id="KW-0460">Magnesium</keyword>
<dbReference type="PROSITE" id="PS51462">
    <property type="entry name" value="NUDIX"/>
    <property type="match status" value="1"/>
</dbReference>
<dbReference type="GO" id="GO:0046872">
    <property type="term" value="F:metal ion binding"/>
    <property type="evidence" value="ECO:0007669"/>
    <property type="project" value="UniProtKB-KW"/>
</dbReference>
<comment type="cofactor">
    <cofactor evidence="2">
        <name>Mg(2+)</name>
        <dbReference type="ChEBI" id="CHEBI:18420"/>
    </cofactor>
</comment>
<keyword evidence="6" id="KW-0464">Manganese</keyword>
<dbReference type="SUPFAM" id="SSF55811">
    <property type="entry name" value="Nudix"/>
    <property type="match status" value="1"/>
</dbReference>
<feature type="domain" description="Nudix hydrolase" evidence="8">
    <location>
        <begin position="39"/>
        <end position="177"/>
    </location>
</feature>
<dbReference type="RefSeq" id="WP_246062455.1">
    <property type="nucleotide sequence ID" value="NZ_VFQC01000002.1"/>
</dbReference>
<evidence type="ECO:0000256" key="5">
    <source>
        <dbReference type="ARBA" id="ARBA00022842"/>
    </source>
</evidence>
<keyword evidence="10" id="KW-1185">Reference proteome</keyword>
<evidence type="ECO:0000256" key="7">
    <source>
        <dbReference type="SAM" id="MobiDB-lite"/>
    </source>
</evidence>
<evidence type="ECO:0000259" key="8">
    <source>
        <dbReference type="PROSITE" id="PS51462"/>
    </source>
</evidence>
<protein>
    <submittedName>
        <fullName evidence="9">NUDIX domain-containing protein</fullName>
    </submittedName>
</protein>
<evidence type="ECO:0000256" key="6">
    <source>
        <dbReference type="ARBA" id="ARBA00023211"/>
    </source>
</evidence>
<comment type="cofactor">
    <cofactor evidence="1">
        <name>Mn(2+)</name>
        <dbReference type="ChEBI" id="CHEBI:29035"/>
    </cofactor>
</comment>